<comment type="caution">
    <text evidence="2">The sequence shown here is derived from an EMBL/GenBank/DDBJ whole genome shotgun (WGS) entry which is preliminary data.</text>
</comment>
<sequence length="318" mass="34150">MLIVLLLLLAAVAAAALALLWLVVRGHNKRLLLAGSHAVASDTPGGIGISVLCSGVHAQEQVENLLSAEYAHYEVIVVLDSLRYPVEFAAFTARYRMIRVEYALSEELPVTGVRALGRSRKRRFRRLVLVDRAQDTPAGDFDAAAEVAAYDYVLPVREGQFLLPDAVVRLVAEVGARGVGGCDCVRARIGEPAVLLSREAVVAAGGFARRPGKAVPWRRRRSLWEPVFYTPQSARRQRIGLQAVLRVVPAAALAAAIVAAVWTGRWPAAAVLLTAALVWCVAGCVSLALSDIACGRTGGDEKGLLRRCKIGVKNFTIS</sequence>
<evidence type="ECO:0000313" key="2">
    <source>
        <dbReference type="EMBL" id="GKI18802.1"/>
    </source>
</evidence>
<evidence type="ECO:0000256" key="1">
    <source>
        <dbReference type="SAM" id="Phobius"/>
    </source>
</evidence>
<keyword evidence="1" id="KW-1133">Transmembrane helix</keyword>
<organism evidence="2 3">
    <name type="scientific">Alistipes finegoldii</name>
    <dbReference type="NCBI Taxonomy" id="214856"/>
    <lineage>
        <taxon>Bacteria</taxon>
        <taxon>Pseudomonadati</taxon>
        <taxon>Bacteroidota</taxon>
        <taxon>Bacteroidia</taxon>
        <taxon>Bacteroidales</taxon>
        <taxon>Rikenellaceae</taxon>
        <taxon>Alistipes</taxon>
    </lineage>
</organism>
<reference evidence="2" key="1">
    <citation type="submission" date="2022-01" db="EMBL/GenBank/DDBJ databases">
        <title>Novel bile acid biosynthetic pathways are enriched in the microbiome of centenarians.</title>
        <authorList>
            <person name="Sato Y."/>
            <person name="Atarashi K."/>
            <person name="Plichta R.D."/>
            <person name="Arai Y."/>
            <person name="Sasajima S."/>
            <person name="Kearney M.S."/>
            <person name="Suda W."/>
            <person name="Takeshita K."/>
            <person name="Sasaki T."/>
            <person name="Okamoto S."/>
            <person name="Skelly N.A."/>
            <person name="Okamura Y."/>
            <person name="Vlamakis H."/>
            <person name="Li Y."/>
            <person name="Tanoue T."/>
            <person name="Takei H."/>
            <person name="Nittono H."/>
            <person name="Narushima S."/>
            <person name="Irie J."/>
            <person name="Itoh H."/>
            <person name="Moriya K."/>
            <person name="Sugiura Y."/>
            <person name="Suematsu M."/>
            <person name="Moritoki N."/>
            <person name="Shibata S."/>
            <person name="Littman R.D."/>
            <person name="Fischbach A.M."/>
            <person name="Uwamino Y."/>
            <person name="Inoue T."/>
            <person name="Honda A."/>
            <person name="Hattori M."/>
            <person name="Murai T."/>
            <person name="Xavier J.R."/>
            <person name="Hirose N."/>
            <person name="Honda K."/>
        </authorList>
    </citation>
    <scope>NUCLEOTIDE SEQUENCE</scope>
    <source>
        <strain evidence="2">CE91-St16</strain>
    </source>
</reference>
<name>A0AA37KRF4_9BACT</name>
<evidence type="ECO:0000313" key="3">
    <source>
        <dbReference type="Proteomes" id="UP001055105"/>
    </source>
</evidence>
<dbReference type="RefSeq" id="WP_244076441.1">
    <property type="nucleotide sequence ID" value="NZ_AP025581.1"/>
</dbReference>
<protein>
    <recommendedName>
        <fullName evidence="4">Glycosyltransferase</fullName>
    </recommendedName>
</protein>
<gene>
    <name evidence="2" type="ORF">CE91St16_17100</name>
</gene>
<feature type="transmembrane region" description="Helical" evidence="1">
    <location>
        <begin position="268"/>
        <end position="289"/>
    </location>
</feature>
<keyword evidence="1" id="KW-0472">Membrane</keyword>
<feature type="transmembrane region" description="Helical" evidence="1">
    <location>
        <begin position="6"/>
        <end position="24"/>
    </location>
</feature>
<keyword evidence="1" id="KW-0812">Transmembrane</keyword>
<accession>A0AA37KRF4</accession>
<evidence type="ECO:0008006" key="4">
    <source>
        <dbReference type="Google" id="ProtNLM"/>
    </source>
</evidence>
<dbReference type="EMBL" id="BQOL01000001">
    <property type="protein sequence ID" value="GKI18802.1"/>
    <property type="molecule type" value="Genomic_DNA"/>
</dbReference>
<dbReference type="Proteomes" id="UP001055105">
    <property type="component" value="Unassembled WGS sequence"/>
</dbReference>
<proteinExistence type="predicted"/>
<dbReference type="AlphaFoldDB" id="A0AA37KRF4"/>
<feature type="transmembrane region" description="Helical" evidence="1">
    <location>
        <begin position="243"/>
        <end position="262"/>
    </location>
</feature>